<dbReference type="Proteomes" id="UP000663832">
    <property type="component" value="Unassembled WGS sequence"/>
</dbReference>
<accession>A0A815XUA7</accession>
<gene>
    <name evidence="1" type="ORF">BJG266_LOCUS47017</name>
    <name evidence="2" type="ORF">QVE165_LOCUS64057</name>
</gene>
<evidence type="ECO:0008006" key="5">
    <source>
        <dbReference type="Google" id="ProtNLM"/>
    </source>
</evidence>
<organism evidence="1 4">
    <name type="scientific">Adineta steineri</name>
    <dbReference type="NCBI Taxonomy" id="433720"/>
    <lineage>
        <taxon>Eukaryota</taxon>
        <taxon>Metazoa</taxon>
        <taxon>Spiralia</taxon>
        <taxon>Gnathifera</taxon>
        <taxon>Rotifera</taxon>
        <taxon>Eurotatoria</taxon>
        <taxon>Bdelloidea</taxon>
        <taxon>Adinetida</taxon>
        <taxon>Adinetidae</taxon>
        <taxon>Adineta</taxon>
    </lineage>
</organism>
<evidence type="ECO:0000313" key="2">
    <source>
        <dbReference type="EMBL" id="CAF1665101.1"/>
    </source>
</evidence>
<comment type="caution">
    <text evidence="1">The sequence shown here is derived from an EMBL/GenBank/DDBJ whole genome shotgun (WGS) entry which is preliminary data.</text>
</comment>
<sequence>MKELLDLPDEMILAIINRVKPKFLLLCSLIGTGNNRLERIVLEKSHSLDLTFDYYKSPYEAFMKRFYAHAMPCIYNNIQFLAFNLQHLIDISTFAEENCGGNFPNLTHLKIMIGKKCIGTGTAFTLGEP</sequence>
<dbReference type="EMBL" id="CAJNOI010005222">
    <property type="protein sequence ID" value="CAF1561873.1"/>
    <property type="molecule type" value="Genomic_DNA"/>
</dbReference>
<reference evidence="1" key="1">
    <citation type="submission" date="2021-02" db="EMBL/GenBank/DDBJ databases">
        <authorList>
            <person name="Nowell W R."/>
        </authorList>
    </citation>
    <scope>NUCLEOTIDE SEQUENCE</scope>
</reference>
<dbReference type="Proteomes" id="UP000663877">
    <property type="component" value="Unassembled WGS sequence"/>
</dbReference>
<evidence type="ECO:0000313" key="1">
    <source>
        <dbReference type="EMBL" id="CAF1561873.1"/>
    </source>
</evidence>
<evidence type="ECO:0000313" key="3">
    <source>
        <dbReference type="Proteomes" id="UP000663832"/>
    </source>
</evidence>
<dbReference type="OrthoDB" id="10045765at2759"/>
<proteinExistence type="predicted"/>
<keyword evidence="3" id="KW-1185">Reference proteome</keyword>
<dbReference type="EMBL" id="CAJNOM010005628">
    <property type="protein sequence ID" value="CAF1665101.1"/>
    <property type="molecule type" value="Genomic_DNA"/>
</dbReference>
<evidence type="ECO:0000313" key="4">
    <source>
        <dbReference type="Proteomes" id="UP000663877"/>
    </source>
</evidence>
<protein>
    <recommendedName>
        <fullName evidence="5">F-box domain-containing protein</fullName>
    </recommendedName>
</protein>
<name>A0A815XUA7_9BILA</name>
<dbReference type="AlphaFoldDB" id="A0A815XUA7"/>